<dbReference type="PANTHER" id="PTHR23070">
    <property type="entry name" value="BCS1 AAA-TYPE ATPASE"/>
    <property type="match status" value="1"/>
</dbReference>
<keyword evidence="3" id="KW-1185">Reference proteome</keyword>
<evidence type="ECO:0000259" key="1">
    <source>
        <dbReference type="Pfam" id="PF00004"/>
    </source>
</evidence>
<comment type="caution">
    <text evidence="2">The sequence shown here is derived from an EMBL/GenBank/DDBJ whole genome shotgun (WGS) entry which is preliminary data.</text>
</comment>
<dbReference type="InterPro" id="IPR050747">
    <property type="entry name" value="Mitochondrial_chaperone_BCS1"/>
</dbReference>
<feature type="domain" description="ATPase AAA-type core" evidence="1">
    <location>
        <begin position="4"/>
        <end position="46"/>
    </location>
</feature>
<evidence type="ECO:0000313" key="3">
    <source>
        <dbReference type="Proteomes" id="UP000789901"/>
    </source>
</evidence>
<dbReference type="Pfam" id="PF00004">
    <property type="entry name" value="AAA"/>
    <property type="match status" value="1"/>
</dbReference>
<evidence type="ECO:0000313" key="2">
    <source>
        <dbReference type="EMBL" id="CAG8838196.1"/>
    </source>
</evidence>
<dbReference type="SUPFAM" id="SSF52540">
    <property type="entry name" value="P-loop containing nucleoside triphosphate hydrolases"/>
    <property type="match status" value="1"/>
</dbReference>
<name>A0ABN7WQK4_GIGMA</name>
<dbReference type="Gene3D" id="3.40.50.300">
    <property type="entry name" value="P-loop containing nucleotide triphosphate hydrolases"/>
    <property type="match status" value="1"/>
</dbReference>
<feature type="non-terminal residue" evidence="2">
    <location>
        <position position="1"/>
    </location>
</feature>
<dbReference type="InterPro" id="IPR003959">
    <property type="entry name" value="ATPase_AAA_core"/>
</dbReference>
<gene>
    <name evidence="2" type="ORF">GMARGA_LOCUS33851</name>
</gene>
<proteinExistence type="predicted"/>
<dbReference type="Proteomes" id="UP000789901">
    <property type="component" value="Unassembled WGS sequence"/>
</dbReference>
<accession>A0ABN7WQK4</accession>
<organism evidence="2 3">
    <name type="scientific">Gigaspora margarita</name>
    <dbReference type="NCBI Taxonomy" id="4874"/>
    <lineage>
        <taxon>Eukaryota</taxon>
        <taxon>Fungi</taxon>
        <taxon>Fungi incertae sedis</taxon>
        <taxon>Mucoromycota</taxon>
        <taxon>Glomeromycotina</taxon>
        <taxon>Glomeromycetes</taxon>
        <taxon>Diversisporales</taxon>
        <taxon>Gigasporaceae</taxon>
        <taxon>Gigaspora</taxon>
    </lineage>
</organism>
<protein>
    <submittedName>
        <fullName evidence="2">5751_t:CDS:1</fullName>
    </submittedName>
</protein>
<sequence length="97" mass="11106">LSNFLGCLDGQILSEITIIIMTTNHVEYLDPAYIRPGRMDVHLNLEYCTYYQIEKMYQKINPNAKNESGLIPEKILGLVKKYLQTPEISNKLIGSET</sequence>
<reference evidence="2 3" key="1">
    <citation type="submission" date="2021-06" db="EMBL/GenBank/DDBJ databases">
        <authorList>
            <person name="Kallberg Y."/>
            <person name="Tangrot J."/>
            <person name="Rosling A."/>
        </authorList>
    </citation>
    <scope>NUCLEOTIDE SEQUENCE [LARGE SCALE GENOMIC DNA]</scope>
    <source>
        <strain evidence="2 3">120-4 pot B 10/14</strain>
    </source>
</reference>
<dbReference type="EMBL" id="CAJVQB010057534">
    <property type="protein sequence ID" value="CAG8838196.1"/>
    <property type="molecule type" value="Genomic_DNA"/>
</dbReference>
<dbReference type="InterPro" id="IPR027417">
    <property type="entry name" value="P-loop_NTPase"/>
</dbReference>